<dbReference type="RefSeq" id="WP_075249033.1">
    <property type="nucleotide sequence ID" value="NZ_MSGO01000022.1"/>
</dbReference>
<accession>A0A1Q8I1J7</accession>
<evidence type="ECO:0000313" key="1">
    <source>
        <dbReference type="EMBL" id="OLL14981.1"/>
    </source>
</evidence>
<comment type="caution">
    <text evidence="1">The sequence shown here is derived from an EMBL/GenBank/DDBJ whole genome shotgun (WGS) entry which is preliminary data.</text>
</comment>
<evidence type="ECO:0000313" key="2">
    <source>
        <dbReference type="Proteomes" id="UP000185736"/>
    </source>
</evidence>
<name>A0A1Q8I1J7_9ACTO</name>
<proteinExistence type="predicted"/>
<organism evidence="1 2">
    <name type="scientific">Actinomyces oris</name>
    <dbReference type="NCBI Taxonomy" id="544580"/>
    <lineage>
        <taxon>Bacteria</taxon>
        <taxon>Bacillati</taxon>
        <taxon>Actinomycetota</taxon>
        <taxon>Actinomycetes</taxon>
        <taxon>Actinomycetales</taxon>
        <taxon>Actinomycetaceae</taxon>
        <taxon>Actinomyces</taxon>
    </lineage>
</organism>
<sequence>MNSTVNPEAQVADRVAALMGTTLTEADVHRFLLDAADILGTESFAVYGPDLFFRWACGDRYVEITPNPAFSDEGCSLRVISFDRERAIDIDEYLTFENCELNEFPYVWTAELGRTGFNIFGPGTHYAVTWEMFDEIIAVILHALPDNLALIPPQWRRPLTLRWDMGASGLGLVSFTGTVEGITVTVEATGEQVLIPRALLGHEVKMGDVVAGLAGGRPLMDIRFAGSEGFGDAYYQDLYVATPNGNESGWDKDLVESLIQEHEEGRPRAAMTMEDLRQLAATPASTPSDATVDELEQSQTRWTTVPMKIGLSIPAVLHVVEQIVTGTAMEDVLTRLGGQPGSRWDEPILRGDGWLASPSGGKWEIEVVTDPEGDEGENLCFDERHVADYAWRIAQALEQRYGPPYGMNTTNDGYLSRLFRVGNHGIEVGTSFAAVTVETGSFDKLAEFW</sequence>
<dbReference type="EMBL" id="MSGO01000022">
    <property type="protein sequence ID" value="OLL14981.1"/>
    <property type="molecule type" value="Genomic_DNA"/>
</dbReference>
<gene>
    <name evidence="1" type="ORF">BKH32_05620</name>
</gene>
<protein>
    <submittedName>
        <fullName evidence="1">Uncharacterized protein</fullName>
    </submittedName>
</protein>
<dbReference type="Proteomes" id="UP000185736">
    <property type="component" value="Unassembled WGS sequence"/>
</dbReference>
<dbReference type="AlphaFoldDB" id="A0A1Q8I1J7"/>
<reference evidence="1 2" key="1">
    <citation type="submission" date="2016-12" db="EMBL/GenBank/DDBJ databases">
        <title>Genomic comparison of strains in the 'Actinomyces naeslundii' group.</title>
        <authorList>
            <person name="Mughal S.R."/>
            <person name="Do T."/>
            <person name="Gilbert S.C."/>
            <person name="Witherden E.A."/>
            <person name="Didelot X."/>
            <person name="Beighton D."/>
        </authorList>
    </citation>
    <scope>NUCLEOTIDE SEQUENCE [LARGE SCALE GENOMIC DNA]</scope>
    <source>
        <strain evidence="1 2">S64C</strain>
    </source>
</reference>